<gene>
    <name evidence="1" type="ORF">ISU07_06510</name>
</gene>
<keyword evidence="2" id="KW-1185">Reference proteome</keyword>
<evidence type="ECO:0000313" key="2">
    <source>
        <dbReference type="Proteomes" id="UP000640489"/>
    </source>
</evidence>
<comment type="caution">
    <text evidence="1">The sequence shown here is derived from an EMBL/GenBank/DDBJ whole genome shotgun (WGS) entry which is preliminary data.</text>
</comment>
<dbReference type="AlphaFoldDB" id="A0A930VD32"/>
<sequence length="77" mass="8467">MFDSPSGDYAREQQYMAGYNAGRAVALQTGSAASGRRWLAEHRDADSAFTAGYEWALWDYEDANGLAHESRPRHAAG</sequence>
<protein>
    <submittedName>
        <fullName evidence="1">Uncharacterized protein</fullName>
    </submittedName>
</protein>
<reference evidence="1" key="1">
    <citation type="submission" date="2020-11" db="EMBL/GenBank/DDBJ databases">
        <title>Nocardioides sp. nov., isolated from Soil of Cynanchum wilfordii Hemsley rhizosphere.</title>
        <authorList>
            <person name="Lee J.-S."/>
            <person name="Suh M.K."/>
            <person name="Kim J.-S."/>
        </authorList>
    </citation>
    <scope>NUCLEOTIDE SEQUENCE</scope>
    <source>
        <strain evidence="1">KCTC 19275</strain>
    </source>
</reference>
<dbReference type="EMBL" id="JADKPN010000002">
    <property type="protein sequence ID" value="MBF4762773.1"/>
    <property type="molecule type" value="Genomic_DNA"/>
</dbReference>
<dbReference type="Proteomes" id="UP000640489">
    <property type="component" value="Unassembled WGS sequence"/>
</dbReference>
<evidence type="ECO:0000313" key="1">
    <source>
        <dbReference type="EMBL" id="MBF4762773.1"/>
    </source>
</evidence>
<organism evidence="1 2">
    <name type="scientific">Nocardioides islandensis</name>
    <dbReference type="NCBI Taxonomy" id="433663"/>
    <lineage>
        <taxon>Bacteria</taxon>
        <taxon>Bacillati</taxon>
        <taxon>Actinomycetota</taxon>
        <taxon>Actinomycetes</taxon>
        <taxon>Propionibacteriales</taxon>
        <taxon>Nocardioidaceae</taxon>
        <taxon>Nocardioides</taxon>
    </lineage>
</organism>
<name>A0A930VD32_9ACTN</name>
<proteinExistence type="predicted"/>
<accession>A0A930VD32</accession>